<dbReference type="FunFam" id="3.40.50.720:FF:000121">
    <property type="entry name" value="Prostaglandin reductase 2"/>
    <property type="match status" value="1"/>
</dbReference>
<dbReference type="GO" id="GO:0016628">
    <property type="term" value="F:oxidoreductase activity, acting on the CH-CH group of donors, NAD or NADP as acceptor"/>
    <property type="evidence" value="ECO:0007669"/>
    <property type="project" value="InterPro"/>
</dbReference>
<evidence type="ECO:0000313" key="4">
    <source>
        <dbReference type="Proteomes" id="UP000238308"/>
    </source>
</evidence>
<dbReference type="PANTHER" id="PTHR43205:SF7">
    <property type="entry name" value="PROSTAGLANDIN REDUCTASE 1"/>
    <property type="match status" value="1"/>
</dbReference>
<name>A0A2T0XJ85_9BURK</name>
<evidence type="ECO:0000259" key="2">
    <source>
        <dbReference type="SMART" id="SM00829"/>
    </source>
</evidence>
<dbReference type="AlphaFoldDB" id="A0A2T0XJ85"/>
<dbReference type="EMBL" id="PVTV01000011">
    <property type="protein sequence ID" value="PRY99008.1"/>
    <property type="molecule type" value="Genomic_DNA"/>
</dbReference>
<dbReference type="Pfam" id="PF00107">
    <property type="entry name" value="ADH_zinc_N"/>
    <property type="match status" value="1"/>
</dbReference>
<dbReference type="Gene3D" id="3.90.180.10">
    <property type="entry name" value="Medium-chain alcohol dehydrogenases, catalytic domain"/>
    <property type="match status" value="1"/>
</dbReference>
<dbReference type="SUPFAM" id="SSF51735">
    <property type="entry name" value="NAD(P)-binding Rossmann-fold domains"/>
    <property type="match status" value="1"/>
</dbReference>
<dbReference type="Pfam" id="PF16884">
    <property type="entry name" value="ADH_N_2"/>
    <property type="match status" value="1"/>
</dbReference>
<dbReference type="CDD" id="cd05288">
    <property type="entry name" value="PGDH"/>
    <property type="match status" value="1"/>
</dbReference>
<comment type="caution">
    <text evidence="3">The sequence shown here is derived from an EMBL/GenBank/DDBJ whole genome shotgun (WGS) entry which is preliminary data.</text>
</comment>
<protein>
    <recommendedName>
        <fullName evidence="2">Enoyl reductase (ER) domain-containing protein</fullName>
    </recommendedName>
</protein>
<dbReference type="InterPro" id="IPR036291">
    <property type="entry name" value="NAD(P)-bd_dom_sf"/>
</dbReference>
<sequence length="340" mass="36549">MPPLTMTSSIKNKKFILASHPEGRVLPENFMLVEENLPPLRDNEVLIRHQWLSLDPYMRGRISPAKSYAQGVKIGDTMVGATVGVVEQSQSDKFQVGDVVLSATGWQLYGIANASQIMKVDASKVPSSAFVGILGMPGITAWTGLMNICEPKSGETVVVDAASGAVGAVVGQLAKIAGCRVVGIAGGAAKCEYVVKELGFDACVDHRSKTFAQDVTDALPAGIDCLFENVGGAIFELLLSKMNAFSRIALCGTVSEYNDDPYPNKVLRSILINRIKFQGFIVSDKLETWPGIREKLTELVIAGKLKFRESIAEGLEQAPQAFVGMLAGQNFGKQLVRISN</sequence>
<dbReference type="InterPro" id="IPR013149">
    <property type="entry name" value="ADH-like_C"/>
</dbReference>
<dbReference type="SUPFAM" id="SSF50129">
    <property type="entry name" value="GroES-like"/>
    <property type="match status" value="2"/>
</dbReference>
<keyword evidence="1" id="KW-0560">Oxidoreductase</keyword>
<accession>A0A2T0XJ85</accession>
<proteinExistence type="predicted"/>
<reference evidence="3 4" key="1">
    <citation type="submission" date="2018-03" db="EMBL/GenBank/DDBJ databases">
        <title>Genomic Encyclopedia of Type Strains, Phase III (KMG-III): the genomes of soil and plant-associated and newly described type strains.</title>
        <authorList>
            <person name="Whitman W."/>
        </authorList>
    </citation>
    <scope>NUCLEOTIDE SEQUENCE [LARGE SCALE GENOMIC DNA]</scope>
    <source>
        <strain evidence="3 4">MWH-P2sevCIIIb</strain>
    </source>
</reference>
<dbReference type="Gene3D" id="3.40.50.720">
    <property type="entry name" value="NAD(P)-binding Rossmann-like Domain"/>
    <property type="match status" value="1"/>
</dbReference>
<dbReference type="Proteomes" id="UP000238308">
    <property type="component" value="Unassembled WGS sequence"/>
</dbReference>
<dbReference type="InterPro" id="IPR041694">
    <property type="entry name" value="ADH_N_2"/>
</dbReference>
<evidence type="ECO:0000256" key="1">
    <source>
        <dbReference type="ARBA" id="ARBA00023002"/>
    </source>
</evidence>
<dbReference type="PANTHER" id="PTHR43205">
    <property type="entry name" value="PROSTAGLANDIN REDUCTASE"/>
    <property type="match status" value="1"/>
</dbReference>
<organism evidence="3 4">
    <name type="scientific">Jezberella montanilacus</name>
    <dbReference type="NCBI Taxonomy" id="323426"/>
    <lineage>
        <taxon>Bacteria</taxon>
        <taxon>Pseudomonadati</taxon>
        <taxon>Pseudomonadota</taxon>
        <taxon>Betaproteobacteria</taxon>
        <taxon>Burkholderiales</taxon>
        <taxon>Alcaligenaceae</taxon>
        <taxon>Jezberella</taxon>
    </lineage>
</organism>
<evidence type="ECO:0000313" key="3">
    <source>
        <dbReference type="EMBL" id="PRY99008.1"/>
    </source>
</evidence>
<dbReference type="InterPro" id="IPR020843">
    <property type="entry name" value="ER"/>
</dbReference>
<feature type="domain" description="Enoyl reductase (ER)" evidence="2">
    <location>
        <begin position="25"/>
        <end position="336"/>
    </location>
</feature>
<dbReference type="SMART" id="SM00829">
    <property type="entry name" value="PKS_ER"/>
    <property type="match status" value="1"/>
</dbReference>
<gene>
    <name evidence="3" type="ORF">BCM14_0445</name>
</gene>
<keyword evidence="4" id="KW-1185">Reference proteome</keyword>
<dbReference type="InterPro" id="IPR011032">
    <property type="entry name" value="GroES-like_sf"/>
</dbReference>
<dbReference type="InterPro" id="IPR045010">
    <property type="entry name" value="MDR_fam"/>
</dbReference>